<dbReference type="Proteomes" id="UP001138997">
    <property type="component" value="Unassembled WGS sequence"/>
</dbReference>
<dbReference type="EMBL" id="JAJOMB010000014">
    <property type="protein sequence ID" value="MCD5314044.1"/>
    <property type="molecule type" value="Genomic_DNA"/>
</dbReference>
<dbReference type="InterPro" id="IPR007278">
    <property type="entry name" value="DUF397"/>
</dbReference>
<name>A0A9X1NI87_9ACTN</name>
<feature type="domain" description="DUF397" evidence="1">
    <location>
        <begin position="2"/>
        <end position="42"/>
    </location>
</feature>
<organism evidence="2 3">
    <name type="scientific">Kineosporia babensis</name>
    <dbReference type="NCBI Taxonomy" id="499548"/>
    <lineage>
        <taxon>Bacteria</taxon>
        <taxon>Bacillati</taxon>
        <taxon>Actinomycetota</taxon>
        <taxon>Actinomycetes</taxon>
        <taxon>Kineosporiales</taxon>
        <taxon>Kineosporiaceae</taxon>
        <taxon>Kineosporia</taxon>
    </lineage>
</organism>
<dbReference type="Pfam" id="PF04149">
    <property type="entry name" value="DUF397"/>
    <property type="match status" value="1"/>
</dbReference>
<sequence>MNNCVAVAATGSGVSVRNSKAASAANVSFTADEWRAFVHGVKAGEFDLDDGGAFAG</sequence>
<proteinExistence type="predicted"/>
<keyword evidence="3" id="KW-1185">Reference proteome</keyword>
<gene>
    <name evidence="2" type="ORF">LR394_24355</name>
</gene>
<protein>
    <submittedName>
        <fullName evidence="2">DUF397 domain-containing protein</fullName>
    </submittedName>
</protein>
<evidence type="ECO:0000313" key="3">
    <source>
        <dbReference type="Proteomes" id="UP001138997"/>
    </source>
</evidence>
<comment type="caution">
    <text evidence="2">The sequence shown here is derived from an EMBL/GenBank/DDBJ whole genome shotgun (WGS) entry which is preliminary data.</text>
</comment>
<evidence type="ECO:0000313" key="2">
    <source>
        <dbReference type="EMBL" id="MCD5314044.1"/>
    </source>
</evidence>
<evidence type="ECO:0000259" key="1">
    <source>
        <dbReference type="Pfam" id="PF04149"/>
    </source>
</evidence>
<reference evidence="2" key="1">
    <citation type="submission" date="2021-11" db="EMBL/GenBank/DDBJ databases">
        <title>Streptomyces corallinus and Kineosporia corallina sp. nov., two new coral-derived marine actinobacteria.</title>
        <authorList>
            <person name="Buangrab K."/>
            <person name="Sutthacheep M."/>
            <person name="Yeemin T."/>
            <person name="Harunari E."/>
            <person name="Igarashi Y."/>
            <person name="Sripreechasak P."/>
            <person name="Kanchanasin P."/>
            <person name="Tanasupawat S."/>
            <person name="Phongsopitanun W."/>
        </authorList>
    </citation>
    <scope>NUCLEOTIDE SEQUENCE</scope>
    <source>
        <strain evidence="2">JCM 31032</strain>
    </source>
</reference>
<dbReference type="AlphaFoldDB" id="A0A9X1NI87"/>
<accession>A0A9X1NI87</accession>